<feature type="transmembrane region" description="Helical" evidence="5">
    <location>
        <begin position="430"/>
        <end position="448"/>
    </location>
</feature>
<dbReference type="EMBL" id="VBOT01000134">
    <property type="protein sequence ID" value="TMQ48759.1"/>
    <property type="molecule type" value="Genomic_DNA"/>
</dbReference>
<feature type="transmembrane region" description="Helical" evidence="5">
    <location>
        <begin position="166"/>
        <end position="186"/>
    </location>
</feature>
<feature type="transmembrane region" description="Helical" evidence="5">
    <location>
        <begin position="63"/>
        <end position="87"/>
    </location>
</feature>
<evidence type="ECO:0000256" key="1">
    <source>
        <dbReference type="ARBA" id="ARBA00004141"/>
    </source>
</evidence>
<evidence type="ECO:0000313" key="8">
    <source>
        <dbReference type="Proteomes" id="UP000320184"/>
    </source>
</evidence>
<reference evidence="7 8" key="1">
    <citation type="journal article" date="2019" name="Nat. Microbiol.">
        <title>Mediterranean grassland soil C-N compound turnover is dependent on rainfall and depth, and is mediated by genomically divergent microorganisms.</title>
        <authorList>
            <person name="Diamond S."/>
            <person name="Andeer P.F."/>
            <person name="Li Z."/>
            <person name="Crits-Christoph A."/>
            <person name="Burstein D."/>
            <person name="Anantharaman K."/>
            <person name="Lane K.R."/>
            <person name="Thomas B.C."/>
            <person name="Pan C."/>
            <person name="Northen T.R."/>
            <person name="Banfield J.F."/>
        </authorList>
    </citation>
    <scope>NUCLEOTIDE SEQUENCE [LARGE SCALE GENOMIC DNA]</scope>
    <source>
        <strain evidence="7">WS_3</strain>
    </source>
</reference>
<feature type="transmembrane region" description="Helical" evidence="5">
    <location>
        <begin position="30"/>
        <end position="51"/>
    </location>
</feature>
<dbReference type="PANTHER" id="PTHR37422">
    <property type="entry name" value="TEICHURONIC ACID BIOSYNTHESIS PROTEIN TUAE"/>
    <property type="match status" value="1"/>
</dbReference>
<evidence type="ECO:0000256" key="4">
    <source>
        <dbReference type="ARBA" id="ARBA00023136"/>
    </source>
</evidence>
<gene>
    <name evidence="7" type="ORF">E6K73_11245</name>
</gene>
<evidence type="ECO:0000259" key="6">
    <source>
        <dbReference type="Pfam" id="PF04932"/>
    </source>
</evidence>
<feature type="transmembrane region" description="Helical" evidence="5">
    <location>
        <begin position="107"/>
        <end position="123"/>
    </location>
</feature>
<evidence type="ECO:0000256" key="2">
    <source>
        <dbReference type="ARBA" id="ARBA00022692"/>
    </source>
</evidence>
<dbReference type="PANTHER" id="PTHR37422:SF13">
    <property type="entry name" value="LIPOPOLYSACCHARIDE BIOSYNTHESIS PROTEIN PA4999-RELATED"/>
    <property type="match status" value="1"/>
</dbReference>
<feature type="transmembrane region" description="Helical" evidence="5">
    <location>
        <begin position="232"/>
        <end position="254"/>
    </location>
</feature>
<feature type="transmembrane region" description="Helical" evidence="5">
    <location>
        <begin position="135"/>
        <end position="154"/>
    </location>
</feature>
<feature type="transmembrane region" description="Helical" evidence="5">
    <location>
        <begin position="266"/>
        <end position="289"/>
    </location>
</feature>
<comment type="subcellular location">
    <subcellularLocation>
        <location evidence="1">Membrane</location>
        <topology evidence="1">Multi-pass membrane protein</topology>
    </subcellularLocation>
</comment>
<dbReference type="Pfam" id="PF04932">
    <property type="entry name" value="Wzy_C"/>
    <property type="match status" value="1"/>
</dbReference>
<dbReference type="AlphaFoldDB" id="A0A538SBK8"/>
<proteinExistence type="predicted"/>
<protein>
    <submittedName>
        <fullName evidence="7">O-antigen ligase family protein</fullName>
    </submittedName>
</protein>
<dbReference type="InterPro" id="IPR051533">
    <property type="entry name" value="WaaL-like"/>
</dbReference>
<feature type="transmembrane region" description="Helical" evidence="5">
    <location>
        <begin position="389"/>
        <end position="409"/>
    </location>
</feature>
<evidence type="ECO:0000313" key="7">
    <source>
        <dbReference type="EMBL" id="TMQ48759.1"/>
    </source>
</evidence>
<sequence>MTATTPFDTAELREVREAARRHAQALSAGLATVLGTIAALAAVSAFAVLDYHFNQAAHRLVKILIGAAAFGGVLAWPRVGLLAIPIVTPFLPWLPMLRIPGLNPQNVLLGSVFLTWALARVLNRQDVFRPGRLGAVIGAVVALAALSVVRGAAVPTGYEYPADRTALVWFRSSVAFSVYFITLAMARGERDRRRLTWAVTPGLLAEAACTILYRRNGRGGRAVGSIGQSNELGAFLALYTVMVAALLPAVRRWFARLILLGMVTAGAYATILSVSRGAIVAMVLGLLYVGFKSSRILTLLFVAVLLTGPLWAPDYLKERMTGTQRAVEGTDEVELENSAQLRVDTWKATMTVIGDHPIDGVGFAGLAYVLPDAGEALGLEVKDSSHNTFLRFLAEMGVFGLGLFCFLLWKCWALARDAGRAARTPFDRQMCVGLSAAVLALAVSCLFGDRFFNIAITGSFWMICALADDILLGQRPAPLSRVPQEARA</sequence>
<keyword evidence="7" id="KW-0436">Ligase</keyword>
<evidence type="ECO:0000256" key="5">
    <source>
        <dbReference type="SAM" id="Phobius"/>
    </source>
</evidence>
<feature type="domain" description="O-antigen ligase-related" evidence="6">
    <location>
        <begin position="266"/>
        <end position="405"/>
    </location>
</feature>
<accession>A0A538SBK8</accession>
<keyword evidence="2 5" id="KW-0812">Transmembrane</keyword>
<keyword evidence="3 5" id="KW-1133">Transmembrane helix</keyword>
<dbReference type="Proteomes" id="UP000320184">
    <property type="component" value="Unassembled WGS sequence"/>
</dbReference>
<organism evidence="7 8">
    <name type="scientific">Eiseniibacteriota bacterium</name>
    <dbReference type="NCBI Taxonomy" id="2212470"/>
    <lineage>
        <taxon>Bacteria</taxon>
        <taxon>Candidatus Eiseniibacteriota</taxon>
    </lineage>
</organism>
<feature type="transmembrane region" description="Helical" evidence="5">
    <location>
        <begin position="296"/>
        <end position="312"/>
    </location>
</feature>
<dbReference type="InterPro" id="IPR007016">
    <property type="entry name" value="O-antigen_ligase-rel_domated"/>
</dbReference>
<comment type="caution">
    <text evidence="7">The sequence shown here is derived from an EMBL/GenBank/DDBJ whole genome shotgun (WGS) entry which is preliminary data.</text>
</comment>
<dbReference type="GO" id="GO:0016874">
    <property type="term" value="F:ligase activity"/>
    <property type="evidence" value="ECO:0007669"/>
    <property type="project" value="UniProtKB-KW"/>
</dbReference>
<name>A0A538SBK8_UNCEI</name>
<evidence type="ECO:0000256" key="3">
    <source>
        <dbReference type="ARBA" id="ARBA00022989"/>
    </source>
</evidence>
<dbReference type="GO" id="GO:0016020">
    <property type="term" value="C:membrane"/>
    <property type="evidence" value="ECO:0007669"/>
    <property type="project" value="UniProtKB-SubCell"/>
</dbReference>
<keyword evidence="4 5" id="KW-0472">Membrane</keyword>